<feature type="domain" description="Ubiquitin-like protease family profile" evidence="3">
    <location>
        <begin position="220"/>
        <end position="306"/>
    </location>
</feature>
<keyword evidence="5" id="KW-1185">Reference proteome</keyword>
<sequence length="316" mass="37007">MQQHIDTKLTSFQAEQSTLFGRLCDNLQKDMQGSVEQIQGMLQRIAVDKHTSVGVQQMKHEASLINVWSGVEAEAWQETAHSASISIDIPIFCDVDEKKKRFFSWMNRAKDQAIVRLYGGGCGIRFTKRRLLDIGQPDYSLLPEDMDHAMFLIRKRAYTFSDIFSLRYAVLETGFGLLLRNIWYKMVDPKGKGQRSVPSSEYVNMERYPLGNFPKNFGRRWKDCNHLLWPYILDNKYWVLFHVDLDNWKVTVYDNNQLFYEEGDIYPHVVPCINIIPEIIEKYVACDRADLGKKNLQPLQYFRKSQCDILQLKRSR</sequence>
<reference evidence="5" key="1">
    <citation type="submission" date="2024-07" db="EMBL/GenBank/DDBJ databases">
        <title>Two chromosome-level genome assemblies of Korean endemic species Abeliophyllum distichum and Forsythia ovata (Oleaceae).</title>
        <authorList>
            <person name="Jang H."/>
        </authorList>
    </citation>
    <scope>NUCLEOTIDE SEQUENCE [LARGE SCALE GENOMIC DNA]</scope>
</reference>
<keyword evidence="1 4" id="KW-0645">Protease</keyword>
<evidence type="ECO:0000259" key="3">
    <source>
        <dbReference type="Pfam" id="PF02902"/>
    </source>
</evidence>
<accession>A0ABD1RFJ1</accession>
<protein>
    <submittedName>
        <fullName evidence="4">Ulp1 protease family</fullName>
    </submittedName>
</protein>
<dbReference type="EMBL" id="JBFOLK010000009">
    <property type="protein sequence ID" value="KAL2487182.1"/>
    <property type="molecule type" value="Genomic_DNA"/>
</dbReference>
<name>A0ABD1RFJ1_9LAMI</name>
<proteinExistence type="predicted"/>
<dbReference type="AlphaFoldDB" id="A0ABD1RFJ1"/>
<dbReference type="InterPro" id="IPR003653">
    <property type="entry name" value="Peptidase_C48_C"/>
</dbReference>
<dbReference type="Proteomes" id="UP001604336">
    <property type="component" value="Unassembled WGS sequence"/>
</dbReference>
<evidence type="ECO:0000313" key="5">
    <source>
        <dbReference type="Proteomes" id="UP001604336"/>
    </source>
</evidence>
<keyword evidence="2" id="KW-0378">Hydrolase</keyword>
<evidence type="ECO:0000256" key="2">
    <source>
        <dbReference type="ARBA" id="ARBA00022801"/>
    </source>
</evidence>
<comment type="caution">
    <text evidence="4">The sequence shown here is derived from an EMBL/GenBank/DDBJ whole genome shotgun (WGS) entry which is preliminary data.</text>
</comment>
<dbReference type="GO" id="GO:0006508">
    <property type="term" value="P:proteolysis"/>
    <property type="evidence" value="ECO:0007669"/>
    <property type="project" value="UniProtKB-KW"/>
</dbReference>
<dbReference type="GO" id="GO:0008233">
    <property type="term" value="F:peptidase activity"/>
    <property type="evidence" value="ECO:0007669"/>
    <property type="project" value="UniProtKB-KW"/>
</dbReference>
<evidence type="ECO:0000256" key="1">
    <source>
        <dbReference type="ARBA" id="ARBA00022670"/>
    </source>
</evidence>
<dbReference type="Pfam" id="PF02902">
    <property type="entry name" value="Peptidase_C48"/>
    <property type="match status" value="1"/>
</dbReference>
<gene>
    <name evidence="4" type="ORF">Adt_31938</name>
</gene>
<organism evidence="4 5">
    <name type="scientific">Abeliophyllum distichum</name>
    <dbReference type="NCBI Taxonomy" id="126358"/>
    <lineage>
        <taxon>Eukaryota</taxon>
        <taxon>Viridiplantae</taxon>
        <taxon>Streptophyta</taxon>
        <taxon>Embryophyta</taxon>
        <taxon>Tracheophyta</taxon>
        <taxon>Spermatophyta</taxon>
        <taxon>Magnoliopsida</taxon>
        <taxon>eudicotyledons</taxon>
        <taxon>Gunneridae</taxon>
        <taxon>Pentapetalae</taxon>
        <taxon>asterids</taxon>
        <taxon>lamiids</taxon>
        <taxon>Lamiales</taxon>
        <taxon>Oleaceae</taxon>
        <taxon>Forsythieae</taxon>
        <taxon>Abeliophyllum</taxon>
    </lineage>
</organism>
<evidence type="ECO:0000313" key="4">
    <source>
        <dbReference type="EMBL" id="KAL2487182.1"/>
    </source>
</evidence>